<evidence type="ECO:0000259" key="5">
    <source>
        <dbReference type="Pfam" id="PF01680"/>
    </source>
</evidence>
<evidence type="ECO:0000256" key="1">
    <source>
        <dbReference type="ARBA" id="ARBA00007281"/>
    </source>
</evidence>
<evidence type="ECO:0000256" key="2">
    <source>
        <dbReference type="ARBA" id="ARBA00022898"/>
    </source>
</evidence>
<keyword evidence="2" id="KW-0663">Pyridoxal phosphate</keyword>
<evidence type="ECO:0000313" key="7">
    <source>
        <dbReference type="Proteomes" id="UP000541444"/>
    </source>
</evidence>
<evidence type="ECO:0000256" key="3">
    <source>
        <dbReference type="PIRSR" id="PIRSR029271-50"/>
    </source>
</evidence>
<keyword evidence="3" id="KW-0704">Schiff base</keyword>
<dbReference type="InterPro" id="IPR011060">
    <property type="entry name" value="RibuloseP-bd_barrel"/>
</dbReference>
<proteinExistence type="inferred from homology"/>
<dbReference type="EMBL" id="JACGCM010000115">
    <property type="protein sequence ID" value="KAF6176333.1"/>
    <property type="molecule type" value="Genomic_DNA"/>
</dbReference>
<evidence type="ECO:0000256" key="4">
    <source>
        <dbReference type="PROSITE-ProRule" id="PRU00481"/>
    </source>
</evidence>
<evidence type="ECO:0000313" key="6">
    <source>
        <dbReference type="EMBL" id="KAF6176333.1"/>
    </source>
</evidence>
<dbReference type="PROSITE" id="PS51129">
    <property type="entry name" value="PDXS_SNZ_2"/>
    <property type="match status" value="1"/>
</dbReference>
<dbReference type="InterPro" id="IPR033755">
    <property type="entry name" value="PdxS/SNZ_N"/>
</dbReference>
<keyword evidence="7" id="KW-1185">Reference proteome</keyword>
<dbReference type="GO" id="GO:0008615">
    <property type="term" value="P:pyridoxine biosynthetic process"/>
    <property type="evidence" value="ECO:0007669"/>
    <property type="project" value="TreeGrafter"/>
</dbReference>
<dbReference type="GO" id="GO:0006520">
    <property type="term" value="P:amino acid metabolic process"/>
    <property type="evidence" value="ECO:0007669"/>
    <property type="project" value="TreeGrafter"/>
</dbReference>
<dbReference type="Gene3D" id="3.20.20.70">
    <property type="entry name" value="Aldolase class I"/>
    <property type="match status" value="1"/>
</dbReference>
<dbReference type="Pfam" id="PF01680">
    <property type="entry name" value="SOR_SNZ"/>
    <property type="match status" value="1"/>
</dbReference>
<dbReference type="OrthoDB" id="1660966at2759"/>
<dbReference type="InterPro" id="IPR013785">
    <property type="entry name" value="Aldolase_TIM"/>
</dbReference>
<dbReference type="Proteomes" id="UP000541444">
    <property type="component" value="Unassembled WGS sequence"/>
</dbReference>
<name>A0A7J7PAE6_9MAGN</name>
<gene>
    <name evidence="6" type="ORF">GIB67_011122</name>
</gene>
<dbReference type="PANTHER" id="PTHR31829">
    <property type="entry name" value="PYRIDOXAL 5'-PHOSPHATE SYNTHASE SUBUNIT SNZ1-RELATED"/>
    <property type="match status" value="1"/>
</dbReference>
<feature type="active site" description="Schiff-base intermediate with D-ribose 5-phosphate" evidence="3">
    <location>
        <position position="94"/>
    </location>
</feature>
<feature type="domain" description="PdxS/SNZ N-terminal" evidence="5">
    <location>
        <begin position="26"/>
        <end position="227"/>
    </location>
</feature>
<dbReference type="AlphaFoldDB" id="A0A7J7PAE6"/>
<dbReference type="InterPro" id="IPR001852">
    <property type="entry name" value="PdxS/SNZ"/>
</dbReference>
<dbReference type="SUPFAM" id="SSF51366">
    <property type="entry name" value="Ribulose-phoshate binding barrel"/>
    <property type="match status" value="1"/>
</dbReference>
<accession>A0A7J7PAE6</accession>
<comment type="caution">
    <text evidence="6">The sequence shown here is derived from an EMBL/GenBank/DDBJ whole genome shotgun (WGS) entry which is preliminary data.</text>
</comment>
<protein>
    <recommendedName>
        <fullName evidence="5">PdxS/SNZ N-terminal domain-containing protein</fullName>
    </recommendedName>
</protein>
<comment type="similarity">
    <text evidence="1 4">Belongs to the PdxS/SNZ family.</text>
</comment>
<sequence>MADENIITIYNTNTISTDSNHNPFATKLRQAQHLRGGAIFEVTNLNQAKLAQQAGASAIVVTDPQTHGGGVTRMPDPSVVKEIKRGVSIPVMAKARVGHFVEAQILEAVGVDYVDESEVMSLADDQHHINKHKFGVPFVCGSNGLGEALRRVREGAALIRTEGYGAAGSGNIAATVKSVRSVMGDIRILTNMDNDEVFTYAKKIQAPYDLVAQTKQLGRIPVVHFAAGGIVTPADAALMMQLGCDGVFIGSEIFESPNPYKRVQAMVQAVMNYTDPRALVDLCYGLDEAMAGLNLSEDLNLNEDQIESSGN</sequence>
<reference evidence="6 7" key="1">
    <citation type="journal article" date="2020" name="IScience">
        <title>Genome Sequencing of the Endangered Kingdonia uniflora (Circaeasteraceae, Ranunculales) Reveals Potential Mechanisms of Evolutionary Specialization.</title>
        <authorList>
            <person name="Sun Y."/>
            <person name="Deng T."/>
            <person name="Zhang A."/>
            <person name="Moore M.J."/>
            <person name="Landis J.B."/>
            <person name="Lin N."/>
            <person name="Zhang H."/>
            <person name="Zhang X."/>
            <person name="Huang J."/>
            <person name="Zhang X."/>
            <person name="Sun H."/>
            <person name="Wang H."/>
        </authorList>
    </citation>
    <scope>NUCLEOTIDE SEQUENCE [LARGE SCALE GENOMIC DNA]</scope>
    <source>
        <strain evidence="6">TB1705</strain>
        <tissue evidence="6">Leaf</tissue>
    </source>
</reference>
<organism evidence="6 7">
    <name type="scientific">Kingdonia uniflora</name>
    <dbReference type="NCBI Taxonomy" id="39325"/>
    <lineage>
        <taxon>Eukaryota</taxon>
        <taxon>Viridiplantae</taxon>
        <taxon>Streptophyta</taxon>
        <taxon>Embryophyta</taxon>
        <taxon>Tracheophyta</taxon>
        <taxon>Spermatophyta</taxon>
        <taxon>Magnoliopsida</taxon>
        <taxon>Ranunculales</taxon>
        <taxon>Circaeasteraceae</taxon>
        <taxon>Kingdonia</taxon>
    </lineage>
</organism>
<dbReference type="GO" id="GO:0042823">
    <property type="term" value="P:pyridoxal phosphate biosynthetic process"/>
    <property type="evidence" value="ECO:0007669"/>
    <property type="project" value="InterPro"/>
</dbReference>
<dbReference type="PIRSF" id="PIRSF029271">
    <property type="entry name" value="Pdx1"/>
    <property type="match status" value="1"/>
</dbReference>
<dbReference type="PANTHER" id="PTHR31829:SF2">
    <property type="entry name" value="PYRIDOXAL 5'-PHOSPHATE SYNTHASE-LIKE SUBUNIT PDX1.2"/>
    <property type="match status" value="1"/>
</dbReference>
<dbReference type="GO" id="GO:0016843">
    <property type="term" value="F:amine-lyase activity"/>
    <property type="evidence" value="ECO:0007669"/>
    <property type="project" value="TreeGrafter"/>
</dbReference>